<dbReference type="InterPro" id="IPR037066">
    <property type="entry name" value="Plug_dom_sf"/>
</dbReference>
<keyword evidence="1" id="KW-0998">Cell outer membrane</keyword>
<dbReference type="InterPro" id="IPR023996">
    <property type="entry name" value="TonB-dep_OMP_SusC/RagA"/>
</dbReference>
<dbReference type="NCBIfam" id="TIGR04057">
    <property type="entry name" value="SusC_RagA_signa"/>
    <property type="match status" value="1"/>
</dbReference>
<dbReference type="NCBIfam" id="TIGR04056">
    <property type="entry name" value="OMP_RagA_SusC"/>
    <property type="match status" value="1"/>
</dbReference>
<gene>
    <name evidence="3" type="ORF">GCM10011386_35350</name>
</gene>
<evidence type="ECO:0000313" key="3">
    <source>
        <dbReference type="EMBL" id="GGC40225.1"/>
    </source>
</evidence>
<keyword evidence="1" id="KW-0813">Transport</keyword>
<dbReference type="PROSITE" id="PS52016">
    <property type="entry name" value="TONB_DEPENDENT_REC_3"/>
    <property type="match status" value="1"/>
</dbReference>
<keyword evidence="1" id="KW-0472">Membrane</keyword>
<keyword evidence="4" id="KW-1185">Reference proteome</keyword>
<dbReference type="SUPFAM" id="SSF56935">
    <property type="entry name" value="Porins"/>
    <property type="match status" value="1"/>
</dbReference>
<name>A0ABQ1MG69_9SPHI</name>
<organism evidence="3 4">
    <name type="scientific">Parapedobacter defluvii</name>
    <dbReference type="NCBI Taxonomy" id="2045106"/>
    <lineage>
        <taxon>Bacteria</taxon>
        <taxon>Pseudomonadati</taxon>
        <taxon>Bacteroidota</taxon>
        <taxon>Sphingobacteriia</taxon>
        <taxon>Sphingobacteriales</taxon>
        <taxon>Sphingobacteriaceae</taxon>
        <taxon>Parapedobacter</taxon>
    </lineage>
</organism>
<dbReference type="Pfam" id="PF13715">
    <property type="entry name" value="CarbopepD_reg_2"/>
    <property type="match status" value="1"/>
</dbReference>
<dbReference type="RefSeq" id="WP_188752797.1">
    <property type="nucleotide sequence ID" value="NZ_BMIK01000015.1"/>
</dbReference>
<keyword evidence="1" id="KW-1134">Transmembrane beta strand</keyword>
<sequence length="1083" mass="120179">MKLAILLTIAFTFHAVAESRAQKITLNLTNAPLSKVMSEIQKQQGYSFLFHGNHIADIRVDVRVKQMDFADAMEVILNKRGLEWTLEDGIVSIIASKARSALQISGQQKIISGKVIDEEGNPLEAVTVLLKDTQQQTLTDSKGNFQFPAGATGSALVFSAVGFKEQEVTLTDQFPMTVKLSAAIGELEEVVIVGMNNRQTKRSVTGAMATIQTKELRQSPVANLSNALAGRLPGLITVQSTGQPGDDGSALYIRGVSTYGNTSPLVVIDGLPRSQANFSQLDPNEIESVTILKDASSTSLYGIQGANGVIVVTTRRGISNEQPQVSFTAQQAFQQPVRLPRQMDALQQALYYNEYDINDGRQPRFDETALSTIRDKSDPYLYPDVDWYREILRSTSSQNQYNLNISGGANAVRYFISGSYIRQGSLLKHDQDNDYKISNKFDRYNFRSNVDIDVTKRLRVQVDLAGRLENRTGPGPGFQQVFSILTGISPLAMPVFNPDGSFGAGSAAVVPGDHNPYGLIARSGYYTNYNNVMYGTLSARHDLDFIGKGLSAQLFFSFENDNQQNTSRTQDFDSFWYRGSDAAGEPIYQQYTIGSRLATSGQRFVTRYNYLDFRLNYDRSWEDHALTAQVLGNRTLRVVNDELPYAYQGVSARITYNFKSKYYLEGNVGYNGSENFPENRRYGLFPAVSAGWVLSSEPFLSDSKTISFLKLRGSYGIVGNDLIGGERWLFISDYAPGGGYYTGISPTYIPGYNENRTGNPIVTWERSTKINAGVDLSLFSKGEVQLTFDVFKELRTNILTAPGTVPDYIGVVSLAPRNTGEVENKGFEVELRLTKTVGEVNLFSTMQLTYARNKVLRNDQPSPAMPYQSLVGYEVGYALGYKFAGFFSDADEIANSPRQSFSSSLIPGDAKYVDVNGDNVVDARDRVPVLLQNIPRYVGGFSVGGSWKGFDLSLLFNGALGGTANIRLYQPGSAFQLQRWTPENKEKARVPVAHLSANNTDILSDLNLQRTDYLKLRNVEVGYVLPQNFIHRFRLASARVFLNGQNVGIWDRLWFKDRDPESPGGDVVYPIQRVYNVGLALRF</sequence>
<reference evidence="4" key="1">
    <citation type="journal article" date="2019" name="Int. J. Syst. Evol. Microbiol.">
        <title>The Global Catalogue of Microorganisms (GCM) 10K type strain sequencing project: providing services to taxonomists for standard genome sequencing and annotation.</title>
        <authorList>
            <consortium name="The Broad Institute Genomics Platform"/>
            <consortium name="The Broad Institute Genome Sequencing Center for Infectious Disease"/>
            <person name="Wu L."/>
            <person name="Ma J."/>
        </authorList>
    </citation>
    <scope>NUCLEOTIDE SEQUENCE [LARGE SCALE GENOMIC DNA]</scope>
    <source>
        <strain evidence="4">CGMCC 1.15342</strain>
    </source>
</reference>
<protein>
    <submittedName>
        <fullName evidence="3">SusC/RagA family TonB-linked outer membrane protein</fullName>
    </submittedName>
</protein>
<dbReference type="SUPFAM" id="SSF49464">
    <property type="entry name" value="Carboxypeptidase regulatory domain-like"/>
    <property type="match status" value="1"/>
</dbReference>
<accession>A0ABQ1MG69</accession>
<dbReference type="Proteomes" id="UP000597338">
    <property type="component" value="Unassembled WGS sequence"/>
</dbReference>
<dbReference type="EMBL" id="BMIK01000015">
    <property type="protein sequence ID" value="GGC40225.1"/>
    <property type="molecule type" value="Genomic_DNA"/>
</dbReference>
<dbReference type="Pfam" id="PF07715">
    <property type="entry name" value="Plug"/>
    <property type="match status" value="1"/>
</dbReference>
<evidence type="ECO:0000256" key="1">
    <source>
        <dbReference type="PROSITE-ProRule" id="PRU01360"/>
    </source>
</evidence>
<comment type="caution">
    <text evidence="3">The sequence shown here is derived from an EMBL/GenBank/DDBJ whole genome shotgun (WGS) entry which is preliminary data.</text>
</comment>
<evidence type="ECO:0000259" key="2">
    <source>
        <dbReference type="Pfam" id="PF07715"/>
    </source>
</evidence>
<dbReference type="InterPro" id="IPR012910">
    <property type="entry name" value="Plug_dom"/>
</dbReference>
<dbReference type="InterPro" id="IPR008969">
    <property type="entry name" value="CarboxyPept-like_regulatory"/>
</dbReference>
<feature type="domain" description="TonB-dependent receptor plug" evidence="2">
    <location>
        <begin position="201"/>
        <end position="309"/>
    </location>
</feature>
<dbReference type="InterPro" id="IPR023997">
    <property type="entry name" value="TonB-dep_OMP_SusC/RagA_CS"/>
</dbReference>
<comment type="similarity">
    <text evidence="1">Belongs to the TonB-dependent receptor family.</text>
</comment>
<evidence type="ECO:0000313" key="4">
    <source>
        <dbReference type="Proteomes" id="UP000597338"/>
    </source>
</evidence>
<comment type="subcellular location">
    <subcellularLocation>
        <location evidence="1">Cell outer membrane</location>
        <topology evidence="1">Multi-pass membrane protein</topology>
    </subcellularLocation>
</comment>
<dbReference type="InterPro" id="IPR039426">
    <property type="entry name" value="TonB-dep_rcpt-like"/>
</dbReference>
<dbReference type="Gene3D" id="2.60.40.1120">
    <property type="entry name" value="Carboxypeptidase-like, regulatory domain"/>
    <property type="match status" value="1"/>
</dbReference>
<keyword evidence="1" id="KW-0812">Transmembrane</keyword>
<proteinExistence type="inferred from homology"/>
<dbReference type="Gene3D" id="2.170.130.10">
    <property type="entry name" value="TonB-dependent receptor, plug domain"/>
    <property type="match status" value="1"/>
</dbReference>